<name>A0ABX2FRQ7_9BACT</name>
<comment type="caution">
    <text evidence="2">The sequence shown here is derived from an EMBL/GenBank/DDBJ whole genome shotgun (WGS) entry which is preliminary data.</text>
</comment>
<feature type="transmembrane region" description="Helical" evidence="1">
    <location>
        <begin position="93"/>
        <end position="111"/>
    </location>
</feature>
<organism evidence="2 3">
    <name type="scientific">Hymenobacter caeli</name>
    <dbReference type="NCBI Taxonomy" id="2735894"/>
    <lineage>
        <taxon>Bacteria</taxon>
        <taxon>Pseudomonadati</taxon>
        <taxon>Bacteroidota</taxon>
        <taxon>Cytophagia</taxon>
        <taxon>Cytophagales</taxon>
        <taxon>Hymenobacteraceae</taxon>
        <taxon>Hymenobacter</taxon>
    </lineage>
</organism>
<dbReference type="Proteomes" id="UP000779507">
    <property type="component" value="Unassembled WGS sequence"/>
</dbReference>
<feature type="transmembrane region" description="Helical" evidence="1">
    <location>
        <begin position="64"/>
        <end position="86"/>
    </location>
</feature>
<gene>
    <name evidence="2" type="ORF">HNP98_002459</name>
</gene>
<dbReference type="EMBL" id="JABSNP010000010">
    <property type="protein sequence ID" value="NRT19627.1"/>
    <property type="molecule type" value="Genomic_DNA"/>
</dbReference>
<evidence type="ECO:0000313" key="3">
    <source>
        <dbReference type="Proteomes" id="UP000779507"/>
    </source>
</evidence>
<keyword evidence="1" id="KW-0472">Membrane</keyword>
<protein>
    <submittedName>
        <fullName evidence="2">Uncharacterized membrane protein YbhN (UPF0104 family)</fullName>
    </submittedName>
</protein>
<feature type="transmembrane region" description="Helical" evidence="1">
    <location>
        <begin position="131"/>
        <end position="148"/>
    </location>
</feature>
<keyword evidence="1" id="KW-1133">Transmembrane helix</keyword>
<evidence type="ECO:0000313" key="2">
    <source>
        <dbReference type="EMBL" id="NRT19627.1"/>
    </source>
</evidence>
<keyword evidence="3" id="KW-1185">Reference proteome</keyword>
<keyword evidence="1" id="KW-0812">Transmembrane</keyword>
<reference evidence="2 3" key="1">
    <citation type="submission" date="2020-05" db="EMBL/GenBank/DDBJ databases">
        <title>Genomic Encyclopedia of Type Strains, Phase IV (KMG-V): Genome sequencing to study the core and pangenomes of soil and plant-associated prokaryotes.</title>
        <authorList>
            <person name="Whitman W."/>
        </authorList>
    </citation>
    <scope>NUCLEOTIDE SEQUENCE [LARGE SCALE GENOMIC DNA]</scope>
    <source>
        <strain evidence="2 3">9A</strain>
    </source>
</reference>
<dbReference type="RefSeq" id="WP_246275104.1">
    <property type="nucleotide sequence ID" value="NZ_JABSNP010000010.1"/>
</dbReference>
<accession>A0ABX2FRQ7</accession>
<sequence length="159" mass="15823">MAPASPPGPGPGPAGGRRLLVAGLIALLLGLGLFDEAVFAALGRLWHPGGGAAAAVPGLTTHGWPVAISYRLLYAGLNVALLHLLLGGRYTKAAALGFAGGYAAGAGLLWLGQRAGLPVAALTGHRVLDVLSSPLPVMFAYPLALLAGPRAAPPGTEKS</sequence>
<proteinExistence type="predicted"/>
<evidence type="ECO:0000256" key="1">
    <source>
        <dbReference type="SAM" id="Phobius"/>
    </source>
</evidence>
<dbReference type="NCBIfam" id="NF046082">
    <property type="entry name" value="assoc_w_XrtX"/>
    <property type="match status" value="1"/>
</dbReference>